<dbReference type="InterPro" id="IPR010432">
    <property type="entry name" value="RDD"/>
</dbReference>
<sequence length="367" mass="37952">MVEGVGSCDAGSPTGRGAERVGGVSELVTGEAVVLGLRTARLPSRALARLLDWAVYTVAYFILAVGLLMGLSDLEDAAQMALAVGVLVFCTVLLPTLVETLSQGRSLGKVALGLRVVRADGGPIRFRHALVRGLVGVIDFGLFAMPAVLSSLFSAEGRRLGDIFGGTMVIRERLPQGARDQGAVPPVPPQVMHALGADLVALDLSAVPDGLWLSARQVLGRMHELDKPVAAALGDRMAADMAQRTGWPVPAGLPSLVYLGAVLMERQRREWERASAAAYATYAAQLAQQQVQAPYGAVPAQAAAPAPAPVQTPQGQTPQGQTPPVRQLGYPQAPQPGPVALTKPAEPTEPTEPTGAAAGGGGFAPPA</sequence>
<evidence type="ECO:0000256" key="3">
    <source>
        <dbReference type="ARBA" id="ARBA00022989"/>
    </source>
</evidence>
<keyword evidence="3 6" id="KW-1133">Transmembrane helix</keyword>
<evidence type="ECO:0000256" key="6">
    <source>
        <dbReference type="SAM" id="Phobius"/>
    </source>
</evidence>
<reference evidence="8" key="1">
    <citation type="submission" date="2023-02" db="EMBL/GenBank/DDBJ databases">
        <title>Kitasatospora phosalacinea NBRC 14627.</title>
        <authorList>
            <person name="Ichikawa N."/>
            <person name="Sato H."/>
            <person name="Tonouchi N."/>
        </authorList>
    </citation>
    <scope>NUCLEOTIDE SEQUENCE</scope>
    <source>
        <strain evidence="8">NBRC 14627</strain>
    </source>
</reference>
<feature type="compositionally biased region" description="Low complexity" evidence="5">
    <location>
        <begin position="304"/>
        <end position="324"/>
    </location>
</feature>
<comment type="subcellular location">
    <subcellularLocation>
        <location evidence="1">Membrane</location>
        <topology evidence="1">Multi-pass membrane protein</topology>
    </subcellularLocation>
</comment>
<keyword evidence="2 6" id="KW-0812">Transmembrane</keyword>
<feature type="domain" description="RDD" evidence="7">
    <location>
        <begin position="40"/>
        <end position="165"/>
    </location>
</feature>
<dbReference type="Pfam" id="PF06271">
    <property type="entry name" value="RDD"/>
    <property type="match status" value="1"/>
</dbReference>
<dbReference type="EMBL" id="BSSA01000071">
    <property type="protein sequence ID" value="GLW75481.1"/>
    <property type="molecule type" value="Genomic_DNA"/>
</dbReference>
<protein>
    <recommendedName>
        <fullName evidence="7">RDD domain-containing protein</fullName>
    </recommendedName>
</protein>
<evidence type="ECO:0000256" key="2">
    <source>
        <dbReference type="ARBA" id="ARBA00022692"/>
    </source>
</evidence>
<dbReference type="PANTHER" id="PTHR38480:SF1">
    <property type="entry name" value="SLR0254 PROTEIN"/>
    <property type="match status" value="1"/>
</dbReference>
<evidence type="ECO:0000313" key="8">
    <source>
        <dbReference type="EMBL" id="GLW75481.1"/>
    </source>
</evidence>
<evidence type="ECO:0000256" key="5">
    <source>
        <dbReference type="SAM" id="MobiDB-lite"/>
    </source>
</evidence>
<evidence type="ECO:0000313" key="9">
    <source>
        <dbReference type="Proteomes" id="UP001165041"/>
    </source>
</evidence>
<comment type="caution">
    <text evidence="8">The sequence shown here is derived from an EMBL/GenBank/DDBJ whole genome shotgun (WGS) entry which is preliminary data.</text>
</comment>
<dbReference type="AlphaFoldDB" id="A0A9W6V582"/>
<feature type="region of interest" description="Disordered" evidence="5">
    <location>
        <begin position="304"/>
        <end position="367"/>
    </location>
</feature>
<dbReference type="GO" id="GO:0016020">
    <property type="term" value="C:membrane"/>
    <property type="evidence" value="ECO:0007669"/>
    <property type="project" value="UniProtKB-SubCell"/>
</dbReference>
<feature type="compositionally biased region" description="Gly residues" evidence="5">
    <location>
        <begin position="357"/>
        <end position="367"/>
    </location>
</feature>
<feature type="transmembrane region" description="Helical" evidence="6">
    <location>
        <begin position="50"/>
        <end position="71"/>
    </location>
</feature>
<accession>A0A9W6V582</accession>
<proteinExistence type="predicted"/>
<name>A0A9W6V582_9ACTN</name>
<dbReference type="Proteomes" id="UP001165041">
    <property type="component" value="Unassembled WGS sequence"/>
</dbReference>
<organism evidence="8 9">
    <name type="scientific">Kitasatospora phosalacinea</name>
    <dbReference type="NCBI Taxonomy" id="2065"/>
    <lineage>
        <taxon>Bacteria</taxon>
        <taxon>Bacillati</taxon>
        <taxon>Actinomycetota</taxon>
        <taxon>Actinomycetes</taxon>
        <taxon>Kitasatosporales</taxon>
        <taxon>Streptomycetaceae</taxon>
        <taxon>Kitasatospora</taxon>
    </lineage>
</organism>
<evidence type="ECO:0000256" key="4">
    <source>
        <dbReference type="ARBA" id="ARBA00023136"/>
    </source>
</evidence>
<evidence type="ECO:0000259" key="7">
    <source>
        <dbReference type="Pfam" id="PF06271"/>
    </source>
</evidence>
<keyword evidence="4 6" id="KW-0472">Membrane</keyword>
<evidence type="ECO:0000256" key="1">
    <source>
        <dbReference type="ARBA" id="ARBA00004141"/>
    </source>
</evidence>
<feature type="transmembrane region" description="Helical" evidence="6">
    <location>
        <begin position="77"/>
        <end position="98"/>
    </location>
</feature>
<gene>
    <name evidence="8" type="ORF">Kpho02_77780</name>
</gene>
<dbReference type="PANTHER" id="PTHR38480">
    <property type="entry name" value="SLR0254 PROTEIN"/>
    <property type="match status" value="1"/>
</dbReference>
<feature type="transmembrane region" description="Helical" evidence="6">
    <location>
        <begin position="134"/>
        <end position="153"/>
    </location>
</feature>